<dbReference type="InterPro" id="IPR018171">
    <property type="entry name" value="Pept_tRNA_hydro_CS"/>
</dbReference>
<dbReference type="EMBL" id="MU005764">
    <property type="protein sequence ID" value="KAF2715268.1"/>
    <property type="molecule type" value="Genomic_DNA"/>
</dbReference>
<gene>
    <name evidence="7" type="ORF">K504DRAFT_457435</name>
</gene>
<dbReference type="Proteomes" id="UP000799428">
    <property type="component" value="Unassembled WGS sequence"/>
</dbReference>
<organism evidence="7 8">
    <name type="scientific">Pleomassaria siparia CBS 279.74</name>
    <dbReference type="NCBI Taxonomy" id="1314801"/>
    <lineage>
        <taxon>Eukaryota</taxon>
        <taxon>Fungi</taxon>
        <taxon>Dikarya</taxon>
        <taxon>Ascomycota</taxon>
        <taxon>Pezizomycotina</taxon>
        <taxon>Dothideomycetes</taxon>
        <taxon>Pleosporomycetidae</taxon>
        <taxon>Pleosporales</taxon>
        <taxon>Pleomassariaceae</taxon>
        <taxon>Pleomassaria</taxon>
    </lineage>
</organism>
<dbReference type="PROSITE" id="PS01196">
    <property type="entry name" value="PEPT_TRNA_HYDROL_2"/>
    <property type="match status" value="1"/>
</dbReference>
<dbReference type="EC" id="3.1.1.29" evidence="1"/>
<keyword evidence="4" id="KW-0694">RNA-binding</keyword>
<dbReference type="SUPFAM" id="SSF53178">
    <property type="entry name" value="Peptidyl-tRNA hydrolase-like"/>
    <property type="match status" value="1"/>
</dbReference>
<dbReference type="AlphaFoldDB" id="A0A6G1KR06"/>
<dbReference type="InterPro" id="IPR001328">
    <property type="entry name" value="Pept_tRNA_hydro"/>
</dbReference>
<sequence length="325" mass="34831">MSNTHARAHVRGPQPILGPRLNLQSSSKPIQVGNLNSQDHDDDDSKSEDNTAIAVPISRKEKRKQRQEQKDFSSSTKPSTDTETLTVKPNPAKKTKPAASTSSIPTSLSMPPGTSTVYPLLVCSLGNPGAQYANTLHSAGHTVLSVIQARGLYTPFSKGLSGLVSRPDTTRYSFSIIGGLSKTKGTGLVEGEDNFVLWQSTSLMNISGGSVRKAWTKFDQETRARGAQGRLVIVHDELEAALGKVSVKDGSASPRGHNGLKSCQASLGGIKWWRVGVGIGRPESREASVVSKFVLSKMDKREQAGIENAAFAVLSTLRDIQEGKK</sequence>
<proteinExistence type="inferred from homology"/>
<dbReference type="PANTHER" id="PTHR17224:SF1">
    <property type="entry name" value="PEPTIDYL-TRNA HYDROLASE"/>
    <property type="match status" value="1"/>
</dbReference>
<evidence type="ECO:0000256" key="5">
    <source>
        <dbReference type="ARBA" id="ARBA00038063"/>
    </source>
</evidence>
<accession>A0A6G1KR06</accession>
<feature type="compositionally biased region" description="Polar residues" evidence="6">
    <location>
        <begin position="72"/>
        <end position="85"/>
    </location>
</feature>
<evidence type="ECO:0000313" key="7">
    <source>
        <dbReference type="EMBL" id="KAF2715268.1"/>
    </source>
</evidence>
<protein>
    <recommendedName>
        <fullName evidence="1">peptidyl-tRNA hydrolase</fullName>
        <ecNumber evidence="1">3.1.1.29</ecNumber>
    </recommendedName>
</protein>
<evidence type="ECO:0000256" key="4">
    <source>
        <dbReference type="ARBA" id="ARBA00022884"/>
    </source>
</evidence>
<reference evidence="7" key="1">
    <citation type="journal article" date="2020" name="Stud. Mycol.">
        <title>101 Dothideomycetes genomes: a test case for predicting lifestyles and emergence of pathogens.</title>
        <authorList>
            <person name="Haridas S."/>
            <person name="Albert R."/>
            <person name="Binder M."/>
            <person name="Bloem J."/>
            <person name="Labutti K."/>
            <person name="Salamov A."/>
            <person name="Andreopoulos B."/>
            <person name="Baker S."/>
            <person name="Barry K."/>
            <person name="Bills G."/>
            <person name="Bluhm B."/>
            <person name="Cannon C."/>
            <person name="Castanera R."/>
            <person name="Culley D."/>
            <person name="Daum C."/>
            <person name="Ezra D."/>
            <person name="Gonzalez J."/>
            <person name="Henrissat B."/>
            <person name="Kuo A."/>
            <person name="Liang C."/>
            <person name="Lipzen A."/>
            <person name="Lutzoni F."/>
            <person name="Magnuson J."/>
            <person name="Mondo S."/>
            <person name="Nolan M."/>
            <person name="Ohm R."/>
            <person name="Pangilinan J."/>
            <person name="Park H.-J."/>
            <person name="Ramirez L."/>
            <person name="Alfaro M."/>
            <person name="Sun H."/>
            <person name="Tritt A."/>
            <person name="Yoshinaga Y."/>
            <person name="Zwiers L.-H."/>
            <person name="Turgeon B."/>
            <person name="Goodwin S."/>
            <person name="Spatafora J."/>
            <person name="Crous P."/>
            <person name="Grigoriev I."/>
        </authorList>
    </citation>
    <scope>NUCLEOTIDE SEQUENCE</scope>
    <source>
        <strain evidence="7">CBS 279.74</strain>
    </source>
</reference>
<evidence type="ECO:0000313" key="8">
    <source>
        <dbReference type="Proteomes" id="UP000799428"/>
    </source>
</evidence>
<keyword evidence="8" id="KW-1185">Reference proteome</keyword>
<keyword evidence="2" id="KW-0820">tRNA-binding</keyword>
<evidence type="ECO:0000256" key="6">
    <source>
        <dbReference type="SAM" id="MobiDB-lite"/>
    </source>
</evidence>
<evidence type="ECO:0000256" key="3">
    <source>
        <dbReference type="ARBA" id="ARBA00022801"/>
    </source>
</evidence>
<dbReference type="InterPro" id="IPR036416">
    <property type="entry name" value="Pept_tRNA_hydro_sf"/>
</dbReference>
<feature type="compositionally biased region" description="Basic residues" evidence="6">
    <location>
        <begin position="1"/>
        <end position="10"/>
    </location>
</feature>
<name>A0A6G1KR06_9PLEO</name>
<evidence type="ECO:0000256" key="2">
    <source>
        <dbReference type="ARBA" id="ARBA00022555"/>
    </source>
</evidence>
<evidence type="ECO:0000256" key="1">
    <source>
        <dbReference type="ARBA" id="ARBA00013260"/>
    </source>
</evidence>
<dbReference type="GO" id="GO:0000049">
    <property type="term" value="F:tRNA binding"/>
    <property type="evidence" value="ECO:0007669"/>
    <property type="project" value="UniProtKB-KW"/>
</dbReference>
<dbReference type="Pfam" id="PF01195">
    <property type="entry name" value="Pept_tRNA_hydro"/>
    <property type="match status" value="1"/>
</dbReference>
<dbReference type="NCBIfam" id="TIGR00447">
    <property type="entry name" value="pth"/>
    <property type="match status" value="1"/>
</dbReference>
<keyword evidence="3 7" id="KW-0378">Hydrolase</keyword>
<feature type="compositionally biased region" description="Polar residues" evidence="6">
    <location>
        <begin position="22"/>
        <end position="36"/>
    </location>
</feature>
<comment type="similarity">
    <text evidence="5">Belongs to the PTH family.</text>
</comment>
<dbReference type="Gene3D" id="3.40.50.1470">
    <property type="entry name" value="Peptidyl-tRNA hydrolase"/>
    <property type="match status" value="1"/>
</dbReference>
<dbReference type="PANTHER" id="PTHR17224">
    <property type="entry name" value="PEPTIDYL-TRNA HYDROLASE"/>
    <property type="match status" value="1"/>
</dbReference>
<dbReference type="GO" id="GO:0004045">
    <property type="term" value="F:peptidyl-tRNA hydrolase activity"/>
    <property type="evidence" value="ECO:0007669"/>
    <property type="project" value="UniProtKB-EC"/>
</dbReference>
<feature type="region of interest" description="Disordered" evidence="6">
    <location>
        <begin position="1"/>
        <end position="110"/>
    </location>
</feature>
<dbReference type="OrthoDB" id="1711136at2759"/>